<dbReference type="GO" id="GO:0004791">
    <property type="term" value="F:thioredoxin-disulfide reductase (NADPH) activity"/>
    <property type="evidence" value="ECO:0007669"/>
    <property type="project" value="UniProtKB-UniRule"/>
</dbReference>
<accession>A0AA37V8A5</accession>
<dbReference type="EC" id="1.8.1.9" evidence="7"/>
<dbReference type="SUPFAM" id="SSF51905">
    <property type="entry name" value="FAD/NAD(P)-binding domain"/>
    <property type="match status" value="1"/>
</dbReference>
<dbReference type="InterPro" id="IPR008255">
    <property type="entry name" value="Pyr_nucl-diS_OxRdtase_2_AS"/>
</dbReference>
<keyword evidence="2 7" id="KW-0285">Flavoprotein</keyword>
<comment type="cofactor">
    <cofactor evidence="8">
        <name>FAD</name>
        <dbReference type="ChEBI" id="CHEBI:57692"/>
    </cofactor>
    <text evidence="8">Binds 1 FAD per subunit.</text>
</comment>
<evidence type="ECO:0000256" key="8">
    <source>
        <dbReference type="RuleBase" id="RU003881"/>
    </source>
</evidence>
<dbReference type="Gene3D" id="3.50.50.60">
    <property type="entry name" value="FAD/NAD(P)-binding domain"/>
    <property type="match status" value="2"/>
</dbReference>
<dbReference type="NCBIfam" id="TIGR01292">
    <property type="entry name" value="TRX_reduct"/>
    <property type="match status" value="1"/>
</dbReference>
<name>A0AA37V8A5_9BACT</name>
<evidence type="ECO:0000256" key="2">
    <source>
        <dbReference type="ARBA" id="ARBA00022630"/>
    </source>
</evidence>
<dbReference type="PRINTS" id="PR00368">
    <property type="entry name" value="FADPNR"/>
</dbReference>
<comment type="subunit">
    <text evidence="7">Homodimer.</text>
</comment>
<evidence type="ECO:0000256" key="4">
    <source>
        <dbReference type="ARBA" id="ARBA00023002"/>
    </source>
</evidence>
<dbReference type="InterPro" id="IPR050097">
    <property type="entry name" value="Ferredoxin-NADP_redctase_2"/>
</dbReference>
<dbReference type="EMBL" id="BRXS01000006">
    <property type="protein sequence ID" value="GLC27581.1"/>
    <property type="molecule type" value="Genomic_DNA"/>
</dbReference>
<feature type="domain" description="FAD/NAD(P)-binding" evidence="9">
    <location>
        <begin position="11"/>
        <end position="307"/>
    </location>
</feature>
<keyword evidence="11" id="KW-1185">Reference proteome</keyword>
<evidence type="ECO:0000256" key="7">
    <source>
        <dbReference type="RuleBase" id="RU003880"/>
    </source>
</evidence>
<evidence type="ECO:0000256" key="6">
    <source>
        <dbReference type="ARBA" id="ARBA00023284"/>
    </source>
</evidence>
<dbReference type="Pfam" id="PF07992">
    <property type="entry name" value="Pyr_redox_2"/>
    <property type="match status" value="1"/>
</dbReference>
<sequence length="368" mass="38732">MATTDDSTTHELVIIGSGPAAWTAAIYAGRANLNPVLFEGEPVGIDLPGGQLMLTTDIENFPGFPEPVSGPALMDRMKEQALRYGVRVVSELIVEADLSARPFRLKPNYSEPITAHTVIVATGAKAKWIGLENELRLAQIGGGVSACAVCDGALPHFRNKVLAVVGGGDTAMEEAMYLTKFASEVLVIHRRDSFRASKAMASRVLAHPKIRVLWNTQVVDVLGADVITGVRLKDTVNGAERDLEVGGLFVAIGHEPNTGFLKGQLETTPHGYVVTTPGRTATTVPGVFAAGDVIDDYYRQAITSAGTGCMAALEAERWLAHHGIGESPVLETAETVVCAEDDAPQVGVAQINASLAAVNGAAGVEARS</sequence>
<comment type="catalytic activity">
    <reaction evidence="7">
        <text>[thioredoxin]-dithiol + NADP(+) = [thioredoxin]-disulfide + NADPH + H(+)</text>
        <dbReference type="Rhea" id="RHEA:20345"/>
        <dbReference type="Rhea" id="RHEA-COMP:10698"/>
        <dbReference type="Rhea" id="RHEA-COMP:10700"/>
        <dbReference type="ChEBI" id="CHEBI:15378"/>
        <dbReference type="ChEBI" id="CHEBI:29950"/>
        <dbReference type="ChEBI" id="CHEBI:50058"/>
        <dbReference type="ChEBI" id="CHEBI:57783"/>
        <dbReference type="ChEBI" id="CHEBI:58349"/>
        <dbReference type="EC" id="1.8.1.9"/>
    </reaction>
</comment>
<dbReference type="InterPro" id="IPR036188">
    <property type="entry name" value="FAD/NAD-bd_sf"/>
</dbReference>
<comment type="similarity">
    <text evidence="1 7">Belongs to the class-II pyridine nucleotide-disulfide oxidoreductase family.</text>
</comment>
<evidence type="ECO:0000256" key="3">
    <source>
        <dbReference type="ARBA" id="ARBA00022827"/>
    </source>
</evidence>
<dbReference type="GO" id="GO:0005737">
    <property type="term" value="C:cytoplasm"/>
    <property type="evidence" value="ECO:0007669"/>
    <property type="project" value="InterPro"/>
</dbReference>
<evidence type="ECO:0000256" key="5">
    <source>
        <dbReference type="ARBA" id="ARBA00023157"/>
    </source>
</evidence>
<evidence type="ECO:0000313" key="11">
    <source>
        <dbReference type="Proteomes" id="UP001161325"/>
    </source>
</evidence>
<dbReference type="Proteomes" id="UP001161325">
    <property type="component" value="Unassembled WGS sequence"/>
</dbReference>
<dbReference type="RefSeq" id="WP_284352017.1">
    <property type="nucleotide sequence ID" value="NZ_BRXS01000006.1"/>
</dbReference>
<evidence type="ECO:0000313" key="10">
    <source>
        <dbReference type="EMBL" id="GLC27581.1"/>
    </source>
</evidence>
<dbReference type="InterPro" id="IPR005982">
    <property type="entry name" value="Thioredox_Rdtase"/>
</dbReference>
<dbReference type="GO" id="GO:0019430">
    <property type="term" value="P:removal of superoxide radicals"/>
    <property type="evidence" value="ECO:0007669"/>
    <property type="project" value="UniProtKB-UniRule"/>
</dbReference>
<comment type="caution">
    <text evidence="10">The sequence shown here is derived from an EMBL/GenBank/DDBJ whole genome shotgun (WGS) entry which is preliminary data.</text>
</comment>
<evidence type="ECO:0000256" key="1">
    <source>
        <dbReference type="ARBA" id="ARBA00009333"/>
    </source>
</evidence>
<organism evidence="10 11">
    <name type="scientific">Roseisolibacter agri</name>
    <dbReference type="NCBI Taxonomy" id="2014610"/>
    <lineage>
        <taxon>Bacteria</taxon>
        <taxon>Pseudomonadati</taxon>
        <taxon>Gemmatimonadota</taxon>
        <taxon>Gemmatimonadia</taxon>
        <taxon>Gemmatimonadales</taxon>
        <taxon>Gemmatimonadaceae</taxon>
        <taxon>Roseisolibacter</taxon>
    </lineage>
</organism>
<keyword evidence="4 7" id="KW-0560">Oxidoreductase</keyword>
<keyword evidence="5" id="KW-1015">Disulfide bond</keyword>
<protein>
    <recommendedName>
        <fullName evidence="7">Thioredoxin reductase</fullName>
        <ecNumber evidence="7">1.8.1.9</ecNumber>
    </recommendedName>
</protein>
<evidence type="ECO:0000259" key="9">
    <source>
        <dbReference type="Pfam" id="PF07992"/>
    </source>
</evidence>
<dbReference type="PANTHER" id="PTHR48105">
    <property type="entry name" value="THIOREDOXIN REDUCTASE 1-RELATED-RELATED"/>
    <property type="match status" value="1"/>
</dbReference>
<dbReference type="InterPro" id="IPR023753">
    <property type="entry name" value="FAD/NAD-binding_dom"/>
</dbReference>
<dbReference type="PRINTS" id="PR00469">
    <property type="entry name" value="PNDRDTASEII"/>
</dbReference>
<keyword evidence="3 7" id="KW-0274">FAD</keyword>
<dbReference type="PROSITE" id="PS00573">
    <property type="entry name" value="PYRIDINE_REDOX_2"/>
    <property type="match status" value="1"/>
</dbReference>
<keyword evidence="6 7" id="KW-0676">Redox-active center</keyword>
<gene>
    <name evidence="10" type="primary">trxB</name>
    <name evidence="10" type="ORF">rosag_40940</name>
</gene>
<proteinExistence type="inferred from homology"/>
<dbReference type="AlphaFoldDB" id="A0AA37V8A5"/>
<keyword evidence="8" id="KW-0521">NADP</keyword>
<reference evidence="10" key="1">
    <citation type="submission" date="2022-08" db="EMBL/GenBank/DDBJ databases">
        <title>Draft genome sequencing of Roseisolibacter agri AW1220.</title>
        <authorList>
            <person name="Tobiishi Y."/>
            <person name="Tonouchi A."/>
        </authorList>
    </citation>
    <scope>NUCLEOTIDE SEQUENCE</scope>
    <source>
        <strain evidence="10">AW1220</strain>
    </source>
</reference>